<dbReference type="InterPro" id="IPR050856">
    <property type="entry name" value="Biotin_carboxylase_complex"/>
</dbReference>
<dbReference type="InterPro" id="IPR041265">
    <property type="entry name" value="PCC_BT"/>
</dbReference>
<evidence type="ECO:0000256" key="9">
    <source>
        <dbReference type="ARBA" id="ARBA00022963"/>
    </source>
</evidence>
<evidence type="ECO:0000256" key="3">
    <source>
        <dbReference type="ARBA" id="ARBA00013050"/>
    </source>
</evidence>
<keyword evidence="9" id="KW-0442">Lipid degradation</keyword>
<dbReference type="GO" id="GO:0016042">
    <property type="term" value="P:lipid catabolic process"/>
    <property type="evidence" value="ECO:0007669"/>
    <property type="project" value="UniProtKB-KW"/>
</dbReference>
<evidence type="ECO:0000256" key="12">
    <source>
        <dbReference type="ARBA" id="ARBA00023267"/>
    </source>
</evidence>
<dbReference type="FunFam" id="3.30.470.20:FF:000028">
    <property type="entry name" value="Methylcrotonoyl-CoA carboxylase subunit alpha, mitochondrial"/>
    <property type="match status" value="1"/>
</dbReference>
<dbReference type="AlphaFoldDB" id="A0A494RC40"/>
<feature type="domain" description="ATP-grasp" evidence="16">
    <location>
        <begin position="120"/>
        <end position="317"/>
    </location>
</feature>
<keyword evidence="4" id="KW-0436">Ligase</keyword>
<dbReference type="PROSITE" id="PS50979">
    <property type="entry name" value="BC"/>
    <property type="match status" value="1"/>
</dbReference>
<evidence type="ECO:0000256" key="10">
    <source>
        <dbReference type="ARBA" id="ARBA00023098"/>
    </source>
</evidence>
<dbReference type="Pfam" id="PF00364">
    <property type="entry name" value="Biotin_lipoyl"/>
    <property type="match status" value="1"/>
</dbReference>
<dbReference type="Proteomes" id="UP000276984">
    <property type="component" value="Chromosome"/>
</dbReference>
<evidence type="ECO:0000256" key="14">
    <source>
        <dbReference type="PROSITE-ProRule" id="PRU00409"/>
    </source>
</evidence>
<dbReference type="PANTHER" id="PTHR18866:SF33">
    <property type="entry name" value="METHYLCROTONOYL-COA CARBOXYLASE SUBUNIT ALPHA, MITOCHONDRIAL-RELATED"/>
    <property type="match status" value="1"/>
</dbReference>
<keyword evidence="5" id="KW-0479">Metal-binding</keyword>
<proteinExistence type="predicted"/>
<dbReference type="SUPFAM" id="SSF51246">
    <property type="entry name" value="Rudiment single hybrid motif"/>
    <property type="match status" value="1"/>
</dbReference>
<feature type="domain" description="Lipoyl-binding" evidence="15">
    <location>
        <begin position="586"/>
        <end position="662"/>
    </location>
</feature>
<dbReference type="InterPro" id="IPR005479">
    <property type="entry name" value="CPAse_ATP-bd"/>
</dbReference>
<dbReference type="Gene3D" id="3.30.700.30">
    <property type="match status" value="1"/>
</dbReference>
<dbReference type="PROSITE" id="PS00188">
    <property type="entry name" value="BIOTIN"/>
    <property type="match status" value="1"/>
</dbReference>
<reference evidence="18 19" key="1">
    <citation type="submission" date="2018-10" db="EMBL/GenBank/DDBJ databases">
        <title>Complete genome sequence of Brevundimonas naejangsanensis BRV3.</title>
        <authorList>
            <person name="Berrios L."/>
            <person name="Ely B."/>
        </authorList>
    </citation>
    <scope>NUCLEOTIDE SEQUENCE [LARGE SCALE GENOMIC DNA]</scope>
    <source>
        <strain evidence="18 19">BRV3</strain>
    </source>
</reference>
<evidence type="ECO:0000256" key="1">
    <source>
        <dbReference type="ARBA" id="ARBA00001953"/>
    </source>
</evidence>
<keyword evidence="6 14" id="KW-0547">Nucleotide-binding</keyword>
<dbReference type="InterPro" id="IPR016185">
    <property type="entry name" value="PreATP-grasp_dom_sf"/>
</dbReference>
<dbReference type="InterPro" id="IPR005481">
    <property type="entry name" value="BC-like_N"/>
</dbReference>
<dbReference type="PROSITE" id="PS50975">
    <property type="entry name" value="ATP_GRASP"/>
    <property type="match status" value="1"/>
</dbReference>
<evidence type="ECO:0000313" key="18">
    <source>
        <dbReference type="EMBL" id="AYG93868.1"/>
    </source>
</evidence>
<dbReference type="OrthoDB" id="9763189at2"/>
<dbReference type="GO" id="GO:0046872">
    <property type="term" value="F:metal ion binding"/>
    <property type="evidence" value="ECO:0007669"/>
    <property type="project" value="UniProtKB-KW"/>
</dbReference>
<dbReference type="SUPFAM" id="SSF56059">
    <property type="entry name" value="Glutathione synthetase ATP-binding domain-like"/>
    <property type="match status" value="1"/>
</dbReference>
<evidence type="ECO:0000256" key="8">
    <source>
        <dbReference type="ARBA" id="ARBA00022842"/>
    </source>
</evidence>
<dbReference type="EC" id="6.4.1.3" evidence="3"/>
<evidence type="ECO:0000256" key="5">
    <source>
        <dbReference type="ARBA" id="ARBA00022723"/>
    </source>
</evidence>
<dbReference type="PANTHER" id="PTHR18866">
    <property type="entry name" value="CARBOXYLASE:PYRUVATE/ACETYL-COA/PROPIONYL-COA CARBOXYLASE"/>
    <property type="match status" value="1"/>
</dbReference>
<evidence type="ECO:0000256" key="6">
    <source>
        <dbReference type="ARBA" id="ARBA00022741"/>
    </source>
</evidence>
<dbReference type="InterPro" id="IPR005482">
    <property type="entry name" value="Biotin_COase_C"/>
</dbReference>
<dbReference type="Gene3D" id="2.40.50.100">
    <property type="match status" value="1"/>
</dbReference>
<dbReference type="GO" id="GO:0005524">
    <property type="term" value="F:ATP binding"/>
    <property type="evidence" value="ECO:0007669"/>
    <property type="project" value="UniProtKB-UniRule"/>
</dbReference>
<gene>
    <name evidence="18" type="ORF">D8I30_00730</name>
</gene>
<evidence type="ECO:0000256" key="11">
    <source>
        <dbReference type="ARBA" id="ARBA00023211"/>
    </source>
</evidence>
<dbReference type="SMART" id="SM00878">
    <property type="entry name" value="Biotin_carb_C"/>
    <property type="match status" value="1"/>
</dbReference>
<keyword evidence="12" id="KW-0092">Biotin</keyword>
<organism evidence="18 19">
    <name type="scientific">Brevundimonas naejangsanensis</name>
    <dbReference type="NCBI Taxonomy" id="588932"/>
    <lineage>
        <taxon>Bacteria</taxon>
        <taxon>Pseudomonadati</taxon>
        <taxon>Pseudomonadota</taxon>
        <taxon>Alphaproteobacteria</taxon>
        <taxon>Caulobacterales</taxon>
        <taxon>Caulobacteraceae</taxon>
        <taxon>Brevundimonas</taxon>
    </lineage>
</organism>
<evidence type="ECO:0000313" key="19">
    <source>
        <dbReference type="Proteomes" id="UP000276984"/>
    </source>
</evidence>
<dbReference type="NCBIfam" id="NF006367">
    <property type="entry name" value="PRK08591.1"/>
    <property type="match status" value="1"/>
</dbReference>
<evidence type="ECO:0000256" key="13">
    <source>
        <dbReference type="ARBA" id="ARBA00049495"/>
    </source>
</evidence>
<dbReference type="FunFam" id="3.40.50.20:FF:000010">
    <property type="entry name" value="Propionyl-CoA carboxylase subunit alpha"/>
    <property type="match status" value="1"/>
</dbReference>
<dbReference type="FunFam" id="3.30.1490.20:FF:000018">
    <property type="entry name" value="Biotin carboxylase"/>
    <property type="match status" value="1"/>
</dbReference>
<dbReference type="InterPro" id="IPR011764">
    <property type="entry name" value="Biotin_carboxylation_dom"/>
</dbReference>
<dbReference type="InterPro" id="IPR001882">
    <property type="entry name" value="Biotin_BS"/>
</dbReference>
<keyword evidence="19" id="KW-1185">Reference proteome</keyword>
<dbReference type="CDD" id="cd06850">
    <property type="entry name" value="biotinyl_domain"/>
    <property type="match status" value="1"/>
</dbReference>
<dbReference type="InterPro" id="IPR011054">
    <property type="entry name" value="Rudment_hybrid_motif"/>
</dbReference>
<keyword evidence="10" id="KW-0443">Lipid metabolism</keyword>
<keyword evidence="11" id="KW-0464">Manganese</keyword>
<dbReference type="InterPro" id="IPR011761">
    <property type="entry name" value="ATP-grasp"/>
</dbReference>
<dbReference type="EMBL" id="CP032707">
    <property type="protein sequence ID" value="AYG93868.1"/>
    <property type="molecule type" value="Genomic_DNA"/>
</dbReference>
<dbReference type="FunFam" id="2.40.50.100:FF:000003">
    <property type="entry name" value="Acetyl-CoA carboxylase biotin carboxyl carrier protein"/>
    <property type="match status" value="1"/>
</dbReference>
<comment type="cofactor">
    <cofactor evidence="1">
        <name>biotin</name>
        <dbReference type="ChEBI" id="CHEBI:57586"/>
    </cofactor>
</comment>
<evidence type="ECO:0000256" key="7">
    <source>
        <dbReference type="ARBA" id="ARBA00022840"/>
    </source>
</evidence>
<accession>A0A494RC40</accession>
<dbReference type="PROSITE" id="PS00867">
    <property type="entry name" value="CPSASE_2"/>
    <property type="match status" value="1"/>
</dbReference>
<dbReference type="Pfam" id="PF02785">
    <property type="entry name" value="Biotin_carb_C"/>
    <property type="match status" value="1"/>
</dbReference>
<keyword evidence="8" id="KW-0460">Magnesium</keyword>
<dbReference type="Pfam" id="PF00289">
    <property type="entry name" value="Biotin_carb_N"/>
    <property type="match status" value="1"/>
</dbReference>
<dbReference type="Gene3D" id="3.30.470.20">
    <property type="entry name" value="ATP-grasp fold, B domain"/>
    <property type="match status" value="1"/>
</dbReference>
<evidence type="ECO:0000256" key="4">
    <source>
        <dbReference type="ARBA" id="ARBA00022598"/>
    </source>
</evidence>
<dbReference type="GO" id="GO:0004658">
    <property type="term" value="F:propionyl-CoA carboxylase activity"/>
    <property type="evidence" value="ECO:0007669"/>
    <property type="project" value="UniProtKB-EC"/>
</dbReference>
<feature type="domain" description="Biotin carboxylation" evidence="17">
    <location>
        <begin position="1"/>
        <end position="455"/>
    </location>
</feature>
<dbReference type="Pfam" id="PF18140">
    <property type="entry name" value="PCC_BT"/>
    <property type="match status" value="1"/>
</dbReference>
<dbReference type="UniPathway" id="UPA00945">
    <property type="reaction ID" value="UER00908"/>
</dbReference>
<name>A0A494RC40_9CAUL</name>
<dbReference type="Pfam" id="PF02786">
    <property type="entry name" value="CPSase_L_D2"/>
    <property type="match status" value="1"/>
</dbReference>
<comment type="catalytic activity">
    <reaction evidence="13">
        <text>propanoyl-CoA + hydrogencarbonate + ATP = (S)-methylmalonyl-CoA + ADP + phosphate + H(+)</text>
        <dbReference type="Rhea" id="RHEA:23720"/>
        <dbReference type="ChEBI" id="CHEBI:15378"/>
        <dbReference type="ChEBI" id="CHEBI:17544"/>
        <dbReference type="ChEBI" id="CHEBI:30616"/>
        <dbReference type="ChEBI" id="CHEBI:43474"/>
        <dbReference type="ChEBI" id="CHEBI:57327"/>
        <dbReference type="ChEBI" id="CHEBI:57392"/>
        <dbReference type="ChEBI" id="CHEBI:456216"/>
        <dbReference type="EC" id="6.4.1.3"/>
    </reaction>
    <physiologicalReaction direction="left-to-right" evidence="13">
        <dbReference type="Rhea" id="RHEA:23721"/>
    </physiologicalReaction>
</comment>
<dbReference type="SUPFAM" id="SSF52440">
    <property type="entry name" value="PreATP-grasp domain"/>
    <property type="match status" value="1"/>
</dbReference>
<dbReference type="PROSITE" id="PS50968">
    <property type="entry name" value="BIOTINYL_LIPOYL"/>
    <property type="match status" value="1"/>
</dbReference>
<comment type="pathway">
    <text evidence="2">Metabolic intermediate metabolism; propanoyl-CoA degradation; succinyl-CoA from propanoyl-CoA: step 1/3.</text>
</comment>
<keyword evidence="7 14" id="KW-0067">ATP-binding</keyword>
<evidence type="ECO:0000259" key="17">
    <source>
        <dbReference type="PROSITE" id="PS50979"/>
    </source>
</evidence>
<sequence>MFDKILIANRGEIAVRVIKTCRRMGIKTVVVYSDADAGSLACEMADETVHIGPSPAAQSYLIQDKIVDAVKQTGAQAVHPGFGFLSENAGFARRLKAEGIAFIGPNPEAIDAMGDKITSKKFAAEAGVSTVPGHMGLIETPDEAVKIAREIGYPVMIKASAGGGGKGIRVAHSDDDMAEGFAAVKAEALNAFGDDRVFLEKFIVDPRHIEIQVLGDKHGNVIHLFERECSIQRRNQKVIEEAPSPLLDEATRAAMGAQAVALAKAVNYDSAGTVEFVAGQDKSFFFLEMNTRLQVEHPVTELITGVDLVEQMIRSAWGEQLAIKQDDLSINGWAIESRIYAEDPYRGFLPSIGRLVRYEQPEEGEHSNSGGDYTVRNDSGVREGDEISMFYDPMIAKLCAWGETRDDAVRGMARALEDTHLAGLGHNVPFLAAVMDQERFRSGQLSTSYIKDEFPEGFHGLAPTPEQVKILIASAVAMNEVIAEQDGDPSERTDWTVLVDKAAYEVEVGYDEAEDLIVAIDGEEVSLSEIDWRPGLSLFKAVLDEDAFTAEVKRAADGFDIRHRAAKARVRVLRPDVAHLYALLPEKQAADTSKQVLSPMPGLVVDIPVTEGQEVKSGETVAIIEAMKMQNILKAELDGKVKAVKAKAGDPVAADDVLVEFE</sequence>
<dbReference type="SUPFAM" id="SSF51230">
    <property type="entry name" value="Single hybrid motif"/>
    <property type="match status" value="1"/>
</dbReference>
<dbReference type="InterPro" id="IPR000089">
    <property type="entry name" value="Biotin_lipoyl"/>
</dbReference>
<evidence type="ECO:0000256" key="2">
    <source>
        <dbReference type="ARBA" id="ARBA00005060"/>
    </source>
</evidence>
<evidence type="ECO:0000259" key="16">
    <source>
        <dbReference type="PROSITE" id="PS50975"/>
    </source>
</evidence>
<evidence type="ECO:0000259" key="15">
    <source>
        <dbReference type="PROSITE" id="PS50968"/>
    </source>
</evidence>
<protein>
    <recommendedName>
        <fullName evidence="3">propionyl-CoA carboxylase</fullName>
        <ecNumber evidence="3">6.4.1.3</ecNumber>
    </recommendedName>
</protein>
<dbReference type="PROSITE" id="PS00866">
    <property type="entry name" value="CPSASE_1"/>
    <property type="match status" value="1"/>
</dbReference>
<dbReference type="RefSeq" id="WP_121481028.1">
    <property type="nucleotide sequence ID" value="NZ_CP032707.1"/>
</dbReference>
<dbReference type="InterPro" id="IPR011053">
    <property type="entry name" value="Single_hybrid_motif"/>
</dbReference>